<comment type="caution">
    <text evidence="1">The sequence shown here is derived from an EMBL/GenBank/DDBJ whole genome shotgun (WGS) entry which is preliminary data.</text>
</comment>
<dbReference type="Proteomes" id="UP000828390">
    <property type="component" value="Unassembled WGS sequence"/>
</dbReference>
<reference evidence="1" key="2">
    <citation type="submission" date="2020-11" db="EMBL/GenBank/DDBJ databases">
        <authorList>
            <person name="McCartney M.A."/>
            <person name="Auch B."/>
            <person name="Kono T."/>
            <person name="Mallez S."/>
            <person name="Becker A."/>
            <person name="Gohl D.M."/>
            <person name="Silverstein K.A.T."/>
            <person name="Koren S."/>
            <person name="Bechman K.B."/>
            <person name="Herman A."/>
            <person name="Abrahante J.E."/>
            <person name="Garbe J."/>
        </authorList>
    </citation>
    <scope>NUCLEOTIDE SEQUENCE</scope>
    <source>
        <strain evidence="1">Duluth1</strain>
        <tissue evidence="1">Whole animal</tissue>
    </source>
</reference>
<dbReference type="AlphaFoldDB" id="A0A9D4IEI7"/>
<protein>
    <submittedName>
        <fullName evidence="1">Uncharacterized protein</fullName>
    </submittedName>
</protein>
<gene>
    <name evidence="1" type="ORF">DPMN_170376</name>
</gene>
<dbReference type="EMBL" id="JAIWYP010000009">
    <property type="protein sequence ID" value="KAH3769128.1"/>
    <property type="molecule type" value="Genomic_DNA"/>
</dbReference>
<name>A0A9D4IEI7_DREPO</name>
<proteinExistence type="predicted"/>
<evidence type="ECO:0000313" key="1">
    <source>
        <dbReference type="EMBL" id="KAH3769128.1"/>
    </source>
</evidence>
<accession>A0A9D4IEI7</accession>
<sequence length="52" mass="5956">MLLNVLSYLSGPEFFRSLFSWSFLLPFSILQDLLRVDKPLLPSTQCDTSDGF</sequence>
<reference evidence="1" key="1">
    <citation type="journal article" date="2019" name="bioRxiv">
        <title>The Genome of the Zebra Mussel, Dreissena polymorpha: A Resource for Invasive Species Research.</title>
        <authorList>
            <person name="McCartney M.A."/>
            <person name="Auch B."/>
            <person name="Kono T."/>
            <person name="Mallez S."/>
            <person name="Zhang Y."/>
            <person name="Obille A."/>
            <person name="Becker A."/>
            <person name="Abrahante J.E."/>
            <person name="Garbe J."/>
            <person name="Badalamenti J.P."/>
            <person name="Herman A."/>
            <person name="Mangelson H."/>
            <person name="Liachko I."/>
            <person name="Sullivan S."/>
            <person name="Sone E.D."/>
            <person name="Koren S."/>
            <person name="Silverstein K.A.T."/>
            <person name="Beckman K.B."/>
            <person name="Gohl D.M."/>
        </authorList>
    </citation>
    <scope>NUCLEOTIDE SEQUENCE</scope>
    <source>
        <strain evidence="1">Duluth1</strain>
        <tissue evidence="1">Whole animal</tissue>
    </source>
</reference>
<keyword evidence="2" id="KW-1185">Reference proteome</keyword>
<evidence type="ECO:0000313" key="2">
    <source>
        <dbReference type="Proteomes" id="UP000828390"/>
    </source>
</evidence>
<organism evidence="1 2">
    <name type="scientific">Dreissena polymorpha</name>
    <name type="common">Zebra mussel</name>
    <name type="synonym">Mytilus polymorpha</name>
    <dbReference type="NCBI Taxonomy" id="45954"/>
    <lineage>
        <taxon>Eukaryota</taxon>
        <taxon>Metazoa</taxon>
        <taxon>Spiralia</taxon>
        <taxon>Lophotrochozoa</taxon>
        <taxon>Mollusca</taxon>
        <taxon>Bivalvia</taxon>
        <taxon>Autobranchia</taxon>
        <taxon>Heteroconchia</taxon>
        <taxon>Euheterodonta</taxon>
        <taxon>Imparidentia</taxon>
        <taxon>Neoheterodontei</taxon>
        <taxon>Myida</taxon>
        <taxon>Dreissenoidea</taxon>
        <taxon>Dreissenidae</taxon>
        <taxon>Dreissena</taxon>
    </lineage>
</organism>